<reference evidence="1 2" key="1">
    <citation type="submission" date="2021-06" db="EMBL/GenBank/DDBJ databases">
        <title>Caerostris extrusa draft genome.</title>
        <authorList>
            <person name="Kono N."/>
            <person name="Arakawa K."/>
        </authorList>
    </citation>
    <scope>NUCLEOTIDE SEQUENCE [LARGE SCALE GENOMIC DNA]</scope>
</reference>
<dbReference type="AlphaFoldDB" id="A0AAV4Y0J2"/>
<keyword evidence="2" id="KW-1185">Reference proteome</keyword>
<evidence type="ECO:0000313" key="2">
    <source>
        <dbReference type="Proteomes" id="UP001054945"/>
    </source>
</evidence>
<protein>
    <recommendedName>
        <fullName evidence="3">Ycf15</fullName>
    </recommendedName>
</protein>
<sequence length="105" mass="12236">MKDSCFSNGEVFSSSSRACSCRSIEWNNSPSFCLGQQDNSQQKRKLDSSRIPSFFKPPLIYSKFLILRFPFQRIRGRPHSGILHNMFEEQRMPDTFFLQTIFEGS</sequence>
<dbReference type="EMBL" id="BPLR01001180">
    <property type="protein sequence ID" value="GIZ00608.1"/>
    <property type="molecule type" value="Genomic_DNA"/>
</dbReference>
<proteinExistence type="predicted"/>
<comment type="caution">
    <text evidence="1">The sequence shown here is derived from an EMBL/GenBank/DDBJ whole genome shotgun (WGS) entry which is preliminary data.</text>
</comment>
<evidence type="ECO:0008006" key="3">
    <source>
        <dbReference type="Google" id="ProtNLM"/>
    </source>
</evidence>
<organism evidence="1 2">
    <name type="scientific">Caerostris extrusa</name>
    <name type="common">Bark spider</name>
    <name type="synonym">Caerostris bankana</name>
    <dbReference type="NCBI Taxonomy" id="172846"/>
    <lineage>
        <taxon>Eukaryota</taxon>
        <taxon>Metazoa</taxon>
        <taxon>Ecdysozoa</taxon>
        <taxon>Arthropoda</taxon>
        <taxon>Chelicerata</taxon>
        <taxon>Arachnida</taxon>
        <taxon>Araneae</taxon>
        <taxon>Araneomorphae</taxon>
        <taxon>Entelegynae</taxon>
        <taxon>Araneoidea</taxon>
        <taxon>Araneidae</taxon>
        <taxon>Caerostris</taxon>
    </lineage>
</organism>
<evidence type="ECO:0000313" key="1">
    <source>
        <dbReference type="EMBL" id="GIZ00608.1"/>
    </source>
</evidence>
<gene>
    <name evidence="1" type="ORF">CEXT_578241</name>
</gene>
<accession>A0AAV4Y0J2</accession>
<name>A0AAV4Y0J2_CAEEX</name>
<dbReference type="Proteomes" id="UP001054945">
    <property type="component" value="Unassembled WGS sequence"/>
</dbReference>